<gene>
    <name evidence="1" type="ORF">DRP43_01820</name>
</gene>
<organism evidence="1 2">
    <name type="scientific">candidate division TA06 bacterium</name>
    <dbReference type="NCBI Taxonomy" id="2250710"/>
    <lineage>
        <taxon>Bacteria</taxon>
        <taxon>Bacteria division TA06</taxon>
    </lineage>
</organism>
<sequence length="312" mass="35526">MKKIIIFVVIVFPFCIQATPYAGEFYNLPYSAAIISAGDAAFFSDMPVSFMIAPANIRNEKMKFISYNHISGFDLYTDDNVIFSMSDSNQGFSIFIKRFGSGNIPITTLTDTTDTIGPNNQPYIDHYTSWNRYFLVLNYVKKINGIASLGVNFKTDYRGFDSHYGLGVGLDAGISFNFLKNIYSSLSVKNISTTVIFWDNGEKEFAYPELNIMMGYSLPLNKNRLNVYTRFPIHFDNRGTADQFDLKYFSMDIQAGIDFYIANYIRLSAGLYQQNPTLGIGGTFRNFYFDYSIFIHNDLGMGNVLTLSYKFR</sequence>
<dbReference type="Proteomes" id="UP000271125">
    <property type="component" value="Unassembled WGS sequence"/>
</dbReference>
<proteinExistence type="predicted"/>
<name>A0A660SND4_UNCT6</name>
<evidence type="ECO:0008006" key="3">
    <source>
        <dbReference type="Google" id="ProtNLM"/>
    </source>
</evidence>
<dbReference type="AlphaFoldDB" id="A0A660SND4"/>
<dbReference type="EMBL" id="QNBD01000059">
    <property type="protein sequence ID" value="RKX71992.1"/>
    <property type="molecule type" value="Genomic_DNA"/>
</dbReference>
<accession>A0A660SND4</accession>
<evidence type="ECO:0000313" key="2">
    <source>
        <dbReference type="Proteomes" id="UP000271125"/>
    </source>
</evidence>
<protein>
    <recommendedName>
        <fullName evidence="3">PorV/PorQ family protein</fullName>
    </recommendedName>
</protein>
<reference evidence="1 2" key="1">
    <citation type="submission" date="2018-06" db="EMBL/GenBank/DDBJ databases">
        <title>Extensive metabolic versatility and redundancy in microbially diverse, dynamic hydrothermal sediments.</title>
        <authorList>
            <person name="Dombrowski N."/>
            <person name="Teske A."/>
            <person name="Baker B.J."/>
        </authorList>
    </citation>
    <scope>NUCLEOTIDE SEQUENCE [LARGE SCALE GENOMIC DNA]</scope>
    <source>
        <strain evidence="1">B10_G13</strain>
    </source>
</reference>
<comment type="caution">
    <text evidence="1">The sequence shown here is derived from an EMBL/GenBank/DDBJ whole genome shotgun (WGS) entry which is preliminary data.</text>
</comment>
<evidence type="ECO:0000313" key="1">
    <source>
        <dbReference type="EMBL" id="RKX71992.1"/>
    </source>
</evidence>